<protein>
    <recommendedName>
        <fullName evidence="11">Glycosyl transferase</fullName>
    </recommendedName>
</protein>
<feature type="transmembrane region" description="Helical" evidence="8">
    <location>
        <begin position="271"/>
        <end position="289"/>
    </location>
</feature>
<evidence type="ECO:0000256" key="4">
    <source>
        <dbReference type="ARBA" id="ARBA00022692"/>
    </source>
</evidence>
<feature type="transmembrane region" description="Helical" evidence="8">
    <location>
        <begin position="70"/>
        <end position="88"/>
    </location>
</feature>
<feature type="region of interest" description="Disordered" evidence="7">
    <location>
        <begin position="323"/>
        <end position="421"/>
    </location>
</feature>
<keyword evidence="6 8" id="KW-0472">Membrane</keyword>
<comment type="caution">
    <text evidence="9">The sequence shown here is derived from an EMBL/GenBank/DDBJ whole genome shotgun (WGS) entry which is preliminary data.</text>
</comment>
<dbReference type="Proteomes" id="UP001596409">
    <property type="component" value="Unassembled WGS sequence"/>
</dbReference>
<feature type="transmembrane region" description="Helical" evidence="8">
    <location>
        <begin position="167"/>
        <end position="184"/>
    </location>
</feature>
<evidence type="ECO:0000256" key="6">
    <source>
        <dbReference type="ARBA" id="ARBA00023136"/>
    </source>
</evidence>
<feature type="transmembrane region" description="Helical" evidence="8">
    <location>
        <begin position="42"/>
        <end position="64"/>
    </location>
</feature>
<feature type="transmembrane region" description="Helical" evidence="8">
    <location>
        <begin position="223"/>
        <end position="242"/>
    </location>
</feature>
<evidence type="ECO:0000256" key="8">
    <source>
        <dbReference type="SAM" id="Phobius"/>
    </source>
</evidence>
<evidence type="ECO:0000256" key="2">
    <source>
        <dbReference type="ARBA" id="ARBA00022475"/>
    </source>
</evidence>
<keyword evidence="2" id="KW-1003">Cell membrane</keyword>
<feature type="compositionally biased region" description="Basic and acidic residues" evidence="7">
    <location>
        <begin position="377"/>
        <end position="409"/>
    </location>
</feature>
<dbReference type="InterPro" id="IPR000715">
    <property type="entry name" value="Glycosyl_transferase_4"/>
</dbReference>
<accession>A0ABW2E0F4</accession>
<name>A0ABW2E0F4_9ACTN</name>
<feature type="transmembrane region" description="Helical" evidence="8">
    <location>
        <begin position="191"/>
        <end position="211"/>
    </location>
</feature>
<keyword evidence="4 8" id="KW-0812">Transmembrane</keyword>
<dbReference type="Pfam" id="PF00953">
    <property type="entry name" value="Glycos_transf_4"/>
    <property type="match status" value="1"/>
</dbReference>
<evidence type="ECO:0000256" key="3">
    <source>
        <dbReference type="ARBA" id="ARBA00022679"/>
    </source>
</evidence>
<dbReference type="CDD" id="cd06853">
    <property type="entry name" value="GT_WecA_like"/>
    <property type="match status" value="1"/>
</dbReference>
<evidence type="ECO:0000313" key="10">
    <source>
        <dbReference type="Proteomes" id="UP001596409"/>
    </source>
</evidence>
<evidence type="ECO:0000256" key="5">
    <source>
        <dbReference type="ARBA" id="ARBA00022989"/>
    </source>
</evidence>
<keyword evidence="5 8" id="KW-1133">Transmembrane helix</keyword>
<dbReference type="PANTHER" id="PTHR22926">
    <property type="entry name" value="PHOSPHO-N-ACETYLMURAMOYL-PENTAPEPTIDE-TRANSFERASE"/>
    <property type="match status" value="1"/>
</dbReference>
<feature type="transmembrane region" description="Helical" evidence="8">
    <location>
        <begin position="143"/>
        <end position="161"/>
    </location>
</feature>
<feature type="region of interest" description="Disordered" evidence="7">
    <location>
        <begin position="460"/>
        <end position="592"/>
    </location>
</feature>
<feature type="compositionally biased region" description="Pro residues" evidence="7">
    <location>
        <begin position="520"/>
        <end position="535"/>
    </location>
</feature>
<sequence>MLYGIAAATASFLLAALFTAVLGALALRLALVDRRRQRPVPLIGGLAVVLVTGLVAGVGGWTGVVPLGSWAGRLLVAGVAVGALGLAADVWRLRRRWVAVGTAVAAACVVPYEETGPVAGALAVGWIALVAAAFRGLDHADGVAGTVGVVTAFGVGLCAAAEVMDGVAVLLSVLAAALTGFLLHNWHPARIALGASGALFAGFVLAGAAVFTRAAHEPGASAGVLFALTAIVSADAVLVLLSRRLAGRRVLRGGPDHLTHRLRRLGLTSQGAAVVIGAGAFSGVLTGVLSHTGWASGSAVLWLAGAVAVAVLGLLRVRVYEPRPGASVPGREPGRTGSAPVRRPRGAASGVARVPRRTARAVVRGPRRAPEASVSGRRREADAAVRRPRRPVDSPVREPRRTAGDRAHEPAWTPDLSAYEPRWPVQGPLVREPQWAPPDPPAYEPGWALLDLPAYEPGWALLNPPAYELPRAAPKPRVDQPRWSPPDPPEREPRRAPSSPPAHLSGRALPDPPAHEPRRMPPGPPVHEPRWSPPDPLEHEPHWTPPNPPLREPRRASDLAARASGSAANFPVRQANRMESSQVRAPLRVRNG</sequence>
<feature type="transmembrane region" description="Helical" evidence="8">
    <location>
        <begin position="6"/>
        <end position="30"/>
    </location>
</feature>
<gene>
    <name evidence="9" type="ORF">ACFQMH_17420</name>
</gene>
<evidence type="ECO:0000256" key="1">
    <source>
        <dbReference type="ARBA" id="ARBA00004651"/>
    </source>
</evidence>
<reference evidence="10" key="1">
    <citation type="journal article" date="2019" name="Int. J. Syst. Evol. Microbiol.">
        <title>The Global Catalogue of Microorganisms (GCM) 10K type strain sequencing project: providing services to taxonomists for standard genome sequencing and annotation.</title>
        <authorList>
            <consortium name="The Broad Institute Genomics Platform"/>
            <consortium name="The Broad Institute Genome Sequencing Center for Infectious Disease"/>
            <person name="Wu L."/>
            <person name="Ma J."/>
        </authorList>
    </citation>
    <scope>NUCLEOTIDE SEQUENCE [LARGE SCALE GENOMIC DNA]</scope>
    <source>
        <strain evidence="10">JCM 4855</strain>
    </source>
</reference>
<evidence type="ECO:0000313" key="9">
    <source>
        <dbReference type="EMBL" id="MFC7013464.1"/>
    </source>
</evidence>
<keyword evidence="3" id="KW-0808">Transferase</keyword>
<keyword evidence="10" id="KW-1185">Reference proteome</keyword>
<feature type="transmembrane region" description="Helical" evidence="8">
    <location>
        <begin position="295"/>
        <end position="315"/>
    </location>
</feature>
<dbReference type="RefSeq" id="WP_189880984.1">
    <property type="nucleotide sequence ID" value="NZ_BMWA01000069.1"/>
</dbReference>
<proteinExistence type="predicted"/>
<dbReference type="PANTHER" id="PTHR22926:SF3">
    <property type="entry name" value="UNDECAPRENYL-PHOSPHATE ALPHA-N-ACETYLGLUCOSAMINYL 1-PHOSPHATE TRANSFERASE"/>
    <property type="match status" value="1"/>
</dbReference>
<organism evidence="9 10">
    <name type="scientific">Streptomyces viridiviolaceus</name>
    <dbReference type="NCBI Taxonomy" id="68282"/>
    <lineage>
        <taxon>Bacteria</taxon>
        <taxon>Bacillati</taxon>
        <taxon>Actinomycetota</taxon>
        <taxon>Actinomycetes</taxon>
        <taxon>Kitasatosporales</taxon>
        <taxon>Streptomycetaceae</taxon>
        <taxon>Streptomyces</taxon>
    </lineage>
</organism>
<evidence type="ECO:0008006" key="11">
    <source>
        <dbReference type="Google" id="ProtNLM"/>
    </source>
</evidence>
<dbReference type="EMBL" id="JBHSYM010000034">
    <property type="protein sequence ID" value="MFC7013464.1"/>
    <property type="molecule type" value="Genomic_DNA"/>
</dbReference>
<evidence type="ECO:0000256" key="7">
    <source>
        <dbReference type="SAM" id="MobiDB-lite"/>
    </source>
</evidence>
<comment type="subcellular location">
    <subcellularLocation>
        <location evidence="1">Cell membrane</location>
        <topology evidence="1">Multi-pass membrane protein</topology>
    </subcellularLocation>
</comment>